<comment type="subcellular location">
    <subcellularLocation>
        <location evidence="1">Cell membrane</location>
        <topology evidence="1">Multi-pass membrane protein</topology>
    </subcellularLocation>
</comment>
<name>A0ABS0XFQ5_9ACTN</name>
<proteinExistence type="predicted"/>
<feature type="region of interest" description="Disordered" evidence="6">
    <location>
        <begin position="1"/>
        <end position="411"/>
    </location>
</feature>
<evidence type="ECO:0000259" key="8">
    <source>
        <dbReference type="Pfam" id="PF06271"/>
    </source>
</evidence>
<feature type="compositionally biased region" description="Pro residues" evidence="6">
    <location>
        <begin position="50"/>
        <end position="63"/>
    </location>
</feature>
<evidence type="ECO:0000259" key="9">
    <source>
        <dbReference type="Pfam" id="PF10708"/>
    </source>
</evidence>
<dbReference type="PANTHER" id="PTHR36115:SF4">
    <property type="entry name" value="MEMBRANE PROTEIN"/>
    <property type="match status" value="1"/>
</dbReference>
<dbReference type="Pfam" id="PF06271">
    <property type="entry name" value="RDD"/>
    <property type="match status" value="1"/>
</dbReference>
<evidence type="ECO:0000256" key="2">
    <source>
        <dbReference type="ARBA" id="ARBA00022475"/>
    </source>
</evidence>
<comment type="caution">
    <text evidence="10">The sequence shown here is derived from an EMBL/GenBank/DDBJ whole genome shotgun (WGS) entry which is preliminary data.</text>
</comment>
<evidence type="ECO:0000313" key="10">
    <source>
        <dbReference type="EMBL" id="MBJ3812057.1"/>
    </source>
</evidence>
<evidence type="ECO:0000256" key="1">
    <source>
        <dbReference type="ARBA" id="ARBA00004651"/>
    </source>
</evidence>
<feature type="compositionally biased region" description="Low complexity" evidence="6">
    <location>
        <begin position="184"/>
        <end position="208"/>
    </location>
</feature>
<keyword evidence="3 7" id="KW-0812">Transmembrane</keyword>
<evidence type="ECO:0000313" key="11">
    <source>
        <dbReference type="Proteomes" id="UP000634780"/>
    </source>
</evidence>
<feature type="compositionally biased region" description="Gly residues" evidence="6">
    <location>
        <begin position="94"/>
        <end position="131"/>
    </location>
</feature>
<evidence type="ECO:0000256" key="4">
    <source>
        <dbReference type="ARBA" id="ARBA00022989"/>
    </source>
</evidence>
<keyword evidence="2" id="KW-1003">Cell membrane</keyword>
<dbReference type="Proteomes" id="UP000634780">
    <property type="component" value="Unassembled WGS sequence"/>
</dbReference>
<feature type="transmembrane region" description="Helical" evidence="7">
    <location>
        <begin position="439"/>
        <end position="461"/>
    </location>
</feature>
<feature type="compositionally biased region" description="Low complexity" evidence="6">
    <location>
        <begin position="300"/>
        <end position="371"/>
    </location>
</feature>
<accession>A0ABS0XFQ5</accession>
<keyword evidence="4 7" id="KW-1133">Transmembrane helix</keyword>
<feature type="domain" description="DUF2510" evidence="9">
    <location>
        <begin position="16"/>
        <end position="45"/>
    </location>
</feature>
<feature type="compositionally biased region" description="Polar residues" evidence="6">
    <location>
        <begin position="81"/>
        <end position="91"/>
    </location>
</feature>
<sequence>MSAPTPAPGDDRPREGYYPDPSIPGYVRYWNGAAWVPGTSRPAPSDGEPLPAPPRSATPPPAPAAAEETGPVFFDEEPGGVTQTGPDTDTNIGLGVGPGFGPGHDVGGTGAGAGAASGAGSGAGVGAGDGQHGAKPEPASAWQADAARQTGLGGEQDQRVSWGSAGATGAPGQADPRDPRARGEGAAPGAAAPAGAAAGSAAESGARRVPAQQQSGARQEPGQREQAPAAGGRPDEADADGPGTVTIRAVKPGVPKPATTEGTVTFRRPTGPVKPAGAGTPDADGGTEGTMAIRALRPKSGQTGTTSGTAAGSSGSPAAASAASPSASAASAPAAAAQAPVVPQQAVPPQQGLPPQAQVQQQSVPPQAGVASPLTSGPGGGSASWAQQVHQLAQSPQQGQSAPGGEGPVLPWKPVAADPFAAVVQAQSEARPAGLGKRLAARLVDTVVLAAVTAGAALPLGTRAADHIDSKIDAAKLSGEKATVWLLDGTTAGYLGIVLGVLLLFGVLYEALPTAKWGRTLGKKVCGIEVRDIEEHGAPSFGAALRRWLVYSVPGVLLVGVVGVLWCLFDRPWRQCWHDKAAGTFVAG</sequence>
<organism evidence="10 11">
    <name type="scientific">Streptomyces flavofungini</name>
    <dbReference type="NCBI Taxonomy" id="68200"/>
    <lineage>
        <taxon>Bacteria</taxon>
        <taxon>Bacillati</taxon>
        <taxon>Actinomycetota</taxon>
        <taxon>Actinomycetes</taxon>
        <taxon>Kitasatosporales</taxon>
        <taxon>Streptomycetaceae</taxon>
        <taxon>Streptomyces</taxon>
    </lineage>
</organism>
<keyword evidence="5 7" id="KW-0472">Membrane</keyword>
<feature type="transmembrane region" description="Helical" evidence="7">
    <location>
        <begin position="482"/>
        <end position="509"/>
    </location>
</feature>
<evidence type="ECO:0000256" key="6">
    <source>
        <dbReference type="SAM" id="MobiDB-lite"/>
    </source>
</evidence>
<evidence type="ECO:0000256" key="3">
    <source>
        <dbReference type="ARBA" id="ARBA00022692"/>
    </source>
</evidence>
<dbReference type="RefSeq" id="WP_190113962.1">
    <property type="nucleotide sequence ID" value="NZ_BMVR01000001.1"/>
</dbReference>
<gene>
    <name evidence="10" type="ORF">JGB26_34090</name>
</gene>
<evidence type="ECO:0000256" key="5">
    <source>
        <dbReference type="ARBA" id="ARBA00023136"/>
    </source>
</evidence>
<dbReference type="PANTHER" id="PTHR36115">
    <property type="entry name" value="PROLINE-RICH ANTIGEN HOMOLOG-RELATED"/>
    <property type="match status" value="1"/>
</dbReference>
<dbReference type="Pfam" id="PF10708">
    <property type="entry name" value="DUF2510"/>
    <property type="match status" value="1"/>
</dbReference>
<reference evidence="10 11" key="1">
    <citation type="submission" date="2020-12" db="EMBL/GenBank/DDBJ databases">
        <title>Streptomyces typhae sp. nov., a novel endophytic actinomycete isolated from the root of cattail pollen (Typha angustifolia L.).</title>
        <authorList>
            <person name="Peng C."/>
            <person name="Liu C."/>
        </authorList>
    </citation>
    <scope>NUCLEOTIDE SEQUENCE [LARGE SCALE GENOMIC DNA]</scope>
    <source>
        <strain evidence="10 11">JCM 4753</strain>
    </source>
</reference>
<keyword evidence="11" id="KW-1185">Reference proteome</keyword>
<dbReference type="InterPro" id="IPR010432">
    <property type="entry name" value="RDD"/>
</dbReference>
<dbReference type="InterPro" id="IPR018929">
    <property type="entry name" value="DUF2510"/>
</dbReference>
<feature type="domain" description="RDD" evidence="8">
    <location>
        <begin position="433"/>
        <end position="583"/>
    </location>
</feature>
<evidence type="ECO:0000256" key="7">
    <source>
        <dbReference type="SAM" id="Phobius"/>
    </source>
</evidence>
<feature type="compositionally biased region" description="Low complexity" evidence="6">
    <location>
        <begin position="275"/>
        <end position="284"/>
    </location>
</feature>
<protein>
    <submittedName>
        <fullName evidence="10">RDD family protein</fullName>
    </submittedName>
</protein>
<dbReference type="EMBL" id="JAEKOZ010000033">
    <property type="protein sequence ID" value="MBJ3812057.1"/>
    <property type="molecule type" value="Genomic_DNA"/>
</dbReference>
<dbReference type="InterPro" id="IPR051791">
    <property type="entry name" value="Pra-immunoreactive"/>
</dbReference>
<feature type="transmembrane region" description="Helical" evidence="7">
    <location>
        <begin position="548"/>
        <end position="569"/>
    </location>
</feature>